<organism evidence="5 6">
    <name type="scientific">Leptospira ognonensis</name>
    <dbReference type="NCBI Taxonomy" id="2484945"/>
    <lineage>
        <taxon>Bacteria</taxon>
        <taxon>Pseudomonadati</taxon>
        <taxon>Spirochaetota</taxon>
        <taxon>Spirochaetia</taxon>
        <taxon>Leptospirales</taxon>
        <taxon>Leptospiraceae</taxon>
        <taxon>Leptospira</taxon>
    </lineage>
</organism>
<dbReference type="SMART" id="SM00838">
    <property type="entry name" value="EFG_C"/>
    <property type="match status" value="1"/>
</dbReference>
<comment type="caution">
    <text evidence="5">The sequence shown here is derived from an EMBL/GenBank/DDBJ whole genome shotgun (WGS) entry which is preliminary data.</text>
</comment>
<dbReference type="RefSeq" id="WP_135624359.1">
    <property type="nucleotide sequence ID" value="NZ_RQGD01000035.1"/>
</dbReference>
<keyword evidence="3" id="KW-0342">GTP-binding</keyword>
<dbReference type="InterPro" id="IPR035647">
    <property type="entry name" value="EFG_III/V"/>
</dbReference>
<evidence type="ECO:0000313" key="5">
    <source>
        <dbReference type="EMBL" id="TGL57235.1"/>
    </source>
</evidence>
<dbReference type="Pfam" id="PF00009">
    <property type="entry name" value="GTP_EFTU"/>
    <property type="match status" value="1"/>
</dbReference>
<accession>A0A4R9JYF9</accession>
<sequence length="628" mass="69852">MNYSTIGIFAHIDSGKTTLTEQILFKAGLISAAGNIEDGTTESDTLVEEIERGISIRSSFHQIQWAFHGKDYQLQFVDTPGHIDFRNQITDILPAIELAVIVLEAGSLVQSQARLIIEECSLQKVPMIFFINKLDKHSDYLDNLIDLEEILGKPPVVLFQGEDNLEKITYFLKEPETFPLSVATELIRWSDDLLISSWAEGSKNTELGMQGLIEGTNLSLVFPVYGGSAKTGIGVSELLDLLCLLSEKKVTSQDTSGQFVLARRIHPDNGRYSVIYTKQEITFPVELDTPEGVCRIPLAYRLANEEFISTSHVDRSMLYILPDMPTLHCVPGKYIMSHLLALSGGAKQVLTASPFLVNLEAEQTSEKEFWLKRLGDLSWEDPSYVTRENPETGQIELSGRGELHLEIGIRRIQENAKKKLHISAINIARFERFKKMAHKVALEHRAFEDSKSSGTLTALLEDTADFSKQIAFEVSLSEEVKNSIETAFYESASAGFFGYDVLGVRLRVVAFEMPLSGMEFVPSLLKVAVNIGMKEGFHENTLLIGPMTELEILVDVAHVGVVLSELNRRSAKIHSVDEERSGKSRLKATASAENMLGFSGALRNMTKGIGISWERTALTSEIYAVLKE</sequence>
<dbReference type="Gene3D" id="3.40.50.300">
    <property type="entry name" value="P-loop containing nucleotide triphosphate hydrolases"/>
    <property type="match status" value="1"/>
</dbReference>
<reference evidence="5" key="1">
    <citation type="journal article" date="2019" name="PLoS Negl. Trop. Dis.">
        <title>Revisiting the worldwide diversity of Leptospira species in the environment.</title>
        <authorList>
            <person name="Vincent A.T."/>
            <person name="Schiettekatte O."/>
            <person name="Bourhy P."/>
            <person name="Veyrier F.J."/>
            <person name="Picardeau M."/>
        </authorList>
    </citation>
    <scope>NUCLEOTIDE SEQUENCE [LARGE SCALE GENOMIC DNA]</scope>
    <source>
        <strain evidence="5">201702476</strain>
    </source>
</reference>
<keyword evidence="6" id="KW-1185">Reference proteome</keyword>
<dbReference type="GO" id="GO:0003924">
    <property type="term" value="F:GTPase activity"/>
    <property type="evidence" value="ECO:0007669"/>
    <property type="project" value="InterPro"/>
</dbReference>
<dbReference type="GO" id="GO:0005525">
    <property type="term" value="F:GTP binding"/>
    <property type="evidence" value="ECO:0007669"/>
    <property type="project" value="UniProtKB-KW"/>
</dbReference>
<evidence type="ECO:0000256" key="2">
    <source>
        <dbReference type="ARBA" id="ARBA00022917"/>
    </source>
</evidence>
<dbReference type="Gene3D" id="3.30.230.10">
    <property type="match status" value="1"/>
</dbReference>
<dbReference type="InterPro" id="IPR000640">
    <property type="entry name" value="EFG_V-like"/>
</dbReference>
<dbReference type="NCBIfam" id="TIGR00231">
    <property type="entry name" value="small_GTP"/>
    <property type="match status" value="1"/>
</dbReference>
<dbReference type="EMBL" id="RQGD01000035">
    <property type="protein sequence ID" value="TGL57235.1"/>
    <property type="molecule type" value="Genomic_DNA"/>
</dbReference>
<proteinExistence type="predicted"/>
<dbReference type="InterPro" id="IPR027417">
    <property type="entry name" value="P-loop_NTPase"/>
</dbReference>
<dbReference type="GO" id="GO:0003746">
    <property type="term" value="F:translation elongation factor activity"/>
    <property type="evidence" value="ECO:0007669"/>
    <property type="project" value="UniProtKB-KW"/>
</dbReference>
<dbReference type="NCBIfam" id="NF009892">
    <property type="entry name" value="PRK13351.1-3"/>
    <property type="match status" value="1"/>
</dbReference>
<dbReference type="Pfam" id="PF00679">
    <property type="entry name" value="EFG_C"/>
    <property type="match status" value="1"/>
</dbReference>
<dbReference type="Gene3D" id="3.30.70.870">
    <property type="entry name" value="Elongation Factor G (Translational Gtpase), domain 3"/>
    <property type="match status" value="1"/>
</dbReference>
<dbReference type="Pfam" id="PF14492">
    <property type="entry name" value="EFG_III"/>
    <property type="match status" value="1"/>
</dbReference>
<name>A0A4R9JYF9_9LEPT</name>
<dbReference type="InterPro" id="IPR000795">
    <property type="entry name" value="T_Tr_GTP-bd_dom"/>
</dbReference>
<dbReference type="PRINTS" id="PR01037">
    <property type="entry name" value="TCRTETOQM"/>
</dbReference>
<evidence type="ECO:0000256" key="3">
    <source>
        <dbReference type="ARBA" id="ARBA00023134"/>
    </source>
</evidence>
<keyword evidence="2" id="KW-0648">Protein biosynthesis</keyword>
<dbReference type="OrthoDB" id="342793at2"/>
<dbReference type="GO" id="GO:0032790">
    <property type="term" value="P:ribosome disassembly"/>
    <property type="evidence" value="ECO:0007669"/>
    <property type="project" value="TreeGrafter"/>
</dbReference>
<dbReference type="InterPro" id="IPR041095">
    <property type="entry name" value="EFG_II"/>
</dbReference>
<dbReference type="PANTHER" id="PTHR43261">
    <property type="entry name" value="TRANSLATION ELONGATION FACTOR G-RELATED"/>
    <property type="match status" value="1"/>
</dbReference>
<dbReference type="Proteomes" id="UP000297693">
    <property type="component" value="Unassembled WGS sequence"/>
</dbReference>
<dbReference type="AlphaFoldDB" id="A0A4R9JYF9"/>
<dbReference type="InterPro" id="IPR014721">
    <property type="entry name" value="Ribsml_uS5_D2-typ_fold_subgr"/>
</dbReference>
<gene>
    <name evidence="5" type="ORF">EHQ58_13100</name>
</gene>
<dbReference type="PROSITE" id="PS51722">
    <property type="entry name" value="G_TR_2"/>
    <property type="match status" value="1"/>
</dbReference>
<dbReference type="PRINTS" id="PR00315">
    <property type="entry name" value="ELONGATNFCT"/>
</dbReference>
<evidence type="ECO:0000259" key="4">
    <source>
        <dbReference type="PROSITE" id="PS51722"/>
    </source>
</evidence>
<dbReference type="Gene3D" id="3.30.70.240">
    <property type="match status" value="1"/>
</dbReference>
<dbReference type="SUPFAM" id="SSF54980">
    <property type="entry name" value="EF-G C-terminal domain-like"/>
    <property type="match status" value="2"/>
</dbReference>
<keyword evidence="1" id="KW-0547">Nucleotide-binding</keyword>
<keyword evidence="5" id="KW-0251">Elongation factor</keyword>
<dbReference type="SUPFAM" id="SSF52540">
    <property type="entry name" value="P-loop containing nucleoside triphosphate hydrolases"/>
    <property type="match status" value="1"/>
</dbReference>
<protein>
    <submittedName>
        <fullName evidence="5">Elongation factor G-like protein</fullName>
    </submittedName>
</protein>
<evidence type="ECO:0000256" key="1">
    <source>
        <dbReference type="ARBA" id="ARBA00022741"/>
    </source>
</evidence>
<evidence type="ECO:0000313" key="6">
    <source>
        <dbReference type="Proteomes" id="UP000297693"/>
    </source>
</evidence>
<dbReference type="InterPro" id="IPR005225">
    <property type="entry name" value="Small_GTP-bd"/>
</dbReference>
<dbReference type="PANTHER" id="PTHR43261:SF1">
    <property type="entry name" value="RIBOSOME-RELEASING FACTOR 2, MITOCHONDRIAL"/>
    <property type="match status" value="1"/>
</dbReference>
<feature type="domain" description="Tr-type G" evidence="4">
    <location>
        <begin position="1"/>
        <end position="253"/>
    </location>
</feature>